<feature type="non-terminal residue" evidence="2">
    <location>
        <position position="298"/>
    </location>
</feature>
<dbReference type="EMBL" id="JARIHO010000050">
    <property type="protein sequence ID" value="KAJ7321535.1"/>
    <property type="molecule type" value="Genomic_DNA"/>
</dbReference>
<proteinExistence type="predicted"/>
<reference evidence="2" key="1">
    <citation type="submission" date="2023-03" db="EMBL/GenBank/DDBJ databases">
        <title>Massive genome expansion in bonnet fungi (Mycena s.s.) driven by repeated elements and novel gene families across ecological guilds.</title>
        <authorList>
            <consortium name="Lawrence Berkeley National Laboratory"/>
            <person name="Harder C.B."/>
            <person name="Miyauchi S."/>
            <person name="Viragh M."/>
            <person name="Kuo A."/>
            <person name="Thoen E."/>
            <person name="Andreopoulos B."/>
            <person name="Lu D."/>
            <person name="Skrede I."/>
            <person name="Drula E."/>
            <person name="Henrissat B."/>
            <person name="Morin E."/>
            <person name="Kohler A."/>
            <person name="Barry K."/>
            <person name="LaButti K."/>
            <person name="Morin E."/>
            <person name="Salamov A."/>
            <person name="Lipzen A."/>
            <person name="Mereny Z."/>
            <person name="Hegedus B."/>
            <person name="Baldrian P."/>
            <person name="Stursova M."/>
            <person name="Weitz H."/>
            <person name="Taylor A."/>
            <person name="Grigoriev I.V."/>
            <person name="Nagy L.G."/>
            <person name="Martin F."/>
            <person name="Kauserud H."/>
        </authorList>
    </citation>
    <scope>NUCLEOTIDE SEQUENCE</scope>
    <source>
        <strain evidence="2">CBHHK002</strain>
    </source>
</reference>
<dbReference type="AlphaFoldDB" id="A0AAD7EGG2"/>
<dbReference type="Proteomes" id="UP001218218">
    <property type="component" value="Unassembled WGS sequence"/>
</dbReference>
<evidence type="ECO:0000313" key="3">
    <source>
        <dbReference type="Proteomes" id="UP001218218"/>
    </source>
</evidence>
<gene>
    <name evidence="2" type="ORF">DFH08DRAFT_614839</name>
</gene>
<evidence type="ECO:0000313" key="2">
    <source>
        <dbReference type="EMBL" id="KAJ7321535.1"/>
    </source>
</evidence>
<organism evidence="2 3">
    <name type="scientific">Mycena albidolilacea</name>
    <dbReference type="NCBI Taxonomy" id="1033008"/>
    <lineage>
        <taxon>Eukaryota</taxon>
        <taxon>Fungi</taxon>
        <taxon>Dikarya</taxon>
        <taxon>Basidiomycota</taxon>
        <taxon>Agaricomycotina</taxon>
        <taxon>Agaricomycetes</taxon>
        <taxon>Agaricomycetidae</taxon>
        <taxon>Agaricales</taxon>
        <taxon>Marasmiineae</taxon>
        <taxon>Mycenaceae</taxon>
        <taxon>Mycena</taxon>
    </lineage>
</organism>
<name>A0AAD7EGG2_9AGAR</name>
<keyword evidence="3" id="KW-1185">Reference proteome</keyword>
<evidence type="ECO:0000256" key="1">
    <source>
        <dbReference type="SAM" id="MobiDB-lite"/>
    </source>
</evidence>
<sequence length="298" mass="33423">KRPERQLGLTATNAAHLVPEAIRKRFAQGWKQHVPLHFLTDSYCSHDNAETAKELDDTYTLDGSRGVIAVSKTLPSEPELALEFGEWFQAWGRLLELIKTYCPTELHLWHEHYERILNRPNKQDDWALCVAYDTEVRRRCCSSALDPSVFHLAIWNDLEPKHMARVTLAKVRAELARASGSSQGGNSSKTSNHSFRGNPNRLQITSSGTEAQFRCFICGDVDPAHRSRKCAARKLINGKDTIIWSRKEGEPRLDRNGVSYCYGFNGWSGCDQGANCSHGKHWCTLCGAKDGVHAAQGC</sequence>
<feature type="non-terminal residue" evidence="2">
    <location>
        <position position="1"/>
    </location>
</feature>
<feature type="region of interest" description="Disordered" evidence="1">
    <location>
        <begin position="179"/>
        <end position="201"/>
    </location>
</feature>
<accession>A0AAD7EGG2</accession>
<comment type="caution">
    <text evidence="2">The sequence shown here is derived from an EMBL/GenBank/DDBJ whole genome shotgun (WGS) entry which is preliminary data.</text>
</comment>
<protein>
    <submittedName>
        <fullName evidence="2">Uncharacterized protein</fullName>
    </submittedName>
</protein>